<dbReference type="PANTHER" id="PTHR22911">
    <property type="entry name" value="ACYL-MALONYL CONDENSING ENZYME-RELATED"/>
    <property type="match status" value="1"/>
</dbReference>
<feature type="transmembrane region" description="Helical" evidence="8">
    <location>
        <begin position="28"/>
        <end position="49"/>
    </location>
</feature>
<feature type="transmembrane region" description="Helical" evidence="8">
    <location>
        <begin position="123"/>
        <end position="140"/>
    </location>
</feature>
<evidence type="ECO:0000256" key="7">
    <source>
        <dbReference type="ARBA" id="ARBA00023136"/>
    </source>
</evidence>
<keyword evidence="3" id="KW-0813">Transport</keyword>
<feature type="transmembrane region" description="Helical" evidence="8">
    <location>
        <begin position="235"/>
        <end position="256"/>
    </location>
</feature>
<keyword evidence="5 8" id="KW-0812">Transmembrane</keyword>
<feature type="transmembrane region" description="Helical" evidence="8">
    <location>
        <begin position="174"/>
        <end position="192"/>
    </location>
</feature>
<evidence type="ECO:0000256" key="3">
    <source>
        <dbReference type="ARBA" id="ARBA00022448"/>
    </source>
</evidence>
<dbReference type="SUPFAM" id="SSF103481">
    <property type="entry name" value="Multidrug resistance efflux transporter EmrE"/>
    <property type="match status" value="2"/>
</dbReference>
<evidence type="ECO:0000256" key="1">
    <source>
        <dbReference type="ARBA" id="ARBA00004651"/>
    </source>
</evidence>
<evidence type="ECO:0000256" key="5">
    <source>
        <dbReference type="ARBA" id="ARBA00022692"/>
    </source>
</evidence>
<evidence type="ECO:0000256" key="6">
    <source>
        <dbReference type="ARBA" id="ARBA00022989"/>
    </source>
</evidence>
<dbReference type="InterPro" id="IPR000620">
    <property type="entry name" value="EamA_dom"/>
</dbReference>
<comment type="similarity">
    <text evidence="2">Belongs to the EamA transporter family.</text>
</comment>
<evidence type="ECO:0000259" key="9">
    <source>
        <dbReference type="Pfam" id="PF00892"/>
    </source>
</evidence>
<proteinExistence type="inferred from homology"/>
<comment type="subcellular location">
    <subcellularLocation>
        <location evidence="1">Cell membrane</location>
        <topology evidence="1">Multi-pass membrane protein</topology>
    </subcellularLocation>
</comment>
<dbReference type="PANTHER" id="PTHR22911:SF137">
    <property type="entry name" value="SOLUTE CARRIER FAMILY 35 MEMBER G2-RELATED"/>
    <property type="match status" value="1"/>
</dbReference>
<keyword evidence="7 8" id="KW-0472">Membrane</keyword>
<feature type="transmembrane region" description="Helical" evidence="8">
    <location>
        <begin position="99"/>
        <end position="116"/>
    </location>
</feature>
<evidence type="ECO:0000313" key="10">
    <source>
        <dbReference type="EMBL" id="GIM46717.1"/>
    </source>
</evidence>
<evidence type="ECO:0000256" key="4">
    <source>
        <dbReference type="ARBA" id="ARBA00022475"/>
    </source>
</evidence>
<feature type="transmembrane region" description="Helical" evidence="8">
    <location>
        <begin position="69"/>
        <end position="87"/>
    </location>
</feature>
<evidence type="ECO:0000256" key="8">
    <source>
        <dbReference type="SAM" id="Phobius"/>
    </source>
</evidence>
<name>A0AAV4LFY3_9BACL</name>
<dbReference type="InterPro" id="IPR004626">
    <property type="entry name" value="RarD"/>
</dbReference>
<evidence type="ECO:0000313" key="11">
    <source>
        <dbReference type="Proteomes" id="UP001057291"/>
    </source>
</evidence>
<evidence type="ECO:0000256" key="2">
    <source>
        <dbReference type="ARBA" id="ARBA00007362"/>
    </source>
</evidence>
<dbReference type="InterPro" id="IPR037185">
    <property type="entry name" value="EmrE-like"/>
</dbReference>
<feature type="domain" description="EamA" evidence="9">
    <location>
        <begin position="3"/>
        <end position="139"/>
    </location>
</feature>
<dbReference type="AlphaFoldDB" id="A0AAV4LFY3"/>
<feature type="transmembrane region" description="Helical" evidence="8">
    <location>
        <begin position="5"/>
        <end position="22"/>
    </location>
</feature>
<keyword evidence="11" id="KW-1185">Reference proteome</keyword>
<dbReference type="NCBIfam" id="TIGR00688">
    <property type="entry name" value="rarD"/>
    <property type="match status" value="1"/>
</dbReference>
<gene>
    <name evidence="10" type="ORF">DNHGIG_22660</name>
</gene>
<organism evidence="10 11">
    <name type="scientific">Collibacillus ludicampi</name>
    <dbReference type="NCBI Taxonomy" id="2771369"/>
    <lineage>
        <taxon>Bacteria</taxon>
        <taxon>Bacillati</taxon>
        <taxon>Bacillota</taxon>
        <taxon>Bacilli</taxon>
        <taxon>Bacillales</taxon>
        <taxon>Alicyclobacillaceae</taxon>
        <taxon>Collibacillus</taxon>
    </lineage>
</organism>
<dbReference type="RefSeq" id="WP_282199780.1">
    <property type="nucleotide sequence ID" value="NZ_BOQE01000001.1"/>
</dbReference>
<protein>
    <submittedName>
        <fullName evidence="10">EamA family transporter</fullName>
    </submittedName>
</protein>
<comment type="caution">
    <text evidence="10">The sequence shown here is derived from an EMBL/GenBank/DDBJ whole genome shotgun (WGS) entry which is preliminary data.</text>
</comment>
<sequence length="295" mass="33188">MNIGYIYAILAYTAWGVLPIYWKVFSSVGAWEILSHRILWSALFVLVLIVCKKRGREIKQLLSDKKNRFTLTISSLLISANWVTYIWAVNNGYVIEASLGYYINPLVNVMLGVLFLRERLKGLQWGAVTLAMIGVMILTISYGHFPWISISLAISFGLYGLAKKKVHVDTTVGLAVETLLVLPIALIYLIVFEQGGQAWHMLSGWRLFVLCLSGVATALPLLWFTEAAKRLPLSVLGFIQYLAPTIMLILGVVVYHEPFTDMGIISFGFIWSALIVYTIHLTKNRESQNKRAVQT</sequence>
<reference evidence="10" key="1">
    <citation type="journal article" date="2023" name="Int. J. Syst. Evol. Microbiol.">
        <title>Collibacillus ludicampi gen. nov., sp. nov., a new soil bacterium of the family Alicyclobacillaceae.</title>
        <authorList>
            <person name="Jojima T."/>
            <person name="Ioku Y."/>
            <person name="Fukuta Y."/>
            <person name="Shirasaka N."/>
            <person name="Matsumura Y."/>
            <person name="Mori M."/>
        </authorList>
    </citation>
    <scope>NUCLEOTIDE SEQUENCE</scope>
    <source>
        <strain evidence="10">TP075</strain>
    </source>
</reference>
<accession>A0AAV4LFY3</accession>
<dbReference type="EMBL" id="BOQE01000001">
    <property type="protein sequence ID" value="GIM46717.1"/>
    <property type="molecule type" value="Genomic_DNA"/>
</dbReference>
<keyword evidence="6 8" id="KW-1133">Transmembrane helix</keyword>
<feature type="transmembrane region" description="Helical" evidence="8">
    <location>
        <begin position="146"/>
        <end position="162"/>
    </location>
</feature>
<dbReference type="Proteomes" id="UP001057291">
    <property type="component" value="Unassembled WGS sequence"/>
</dbReference>
<feature type="transmembrane region" description="Helical" evidence="8">
    <location>
        <begin position="262"/>
        <end position="281"/>
    </location>
</feature>
<feature type="domain" description="EamA" evidence="9">
    <location>
        <begin position="150"/>
        <end position="276"/>
    </location>
</feature>
<feature type="transmembrane region" description="Helical" evidence="8">
    <location>
        <begin position="204"/>
        <end position="223"/>
    </location>
</feature>
<keyword evidence="4" id="KW-1003">Cell membrane</keyword>
<dbReference type="GO" id="GO:0005886">
    <property type="term" value="C:plasma membrane"/>
    <property type="evidence" value="ECO:0007669"/>
    <property type="project" value="UniProtKB-SubCell"/>
</dbReference>
<dbReference type="Pfam" id="PF00892">
    <property type="entry name" value="EamA"/>
    <property type="match status" value="2"/>
</dbReference>